<organism evidence="2">
    <name type="scientific">Populus trichocarpa</name>
    <name type="common">Western balsam poplar</name>
    <name type="synonym">Populus balsamifera subsp. trichocarpa</name>
    <dbReference type="NCBI Taxonomy" id="3694"/>
    <lineage>
        <taxon>Eukaryota</taxon>
        <taxon>Viridiplantae</taxon>
        <taxon>Streptophyta</taxon>
        <taxon>Embryophyta</taxon>
        <taxon>Tracheophyta</taxon>
        <taxon>Spermatophyta</taxon>
        <taxon>Magnoliopsida</taxon>
        <taxon>eudicotyledons</taxon>
        <taxon>Gunneridae</taxon>
        <taxon>Pentapetalae</taxon>
        <taxon>rosids</taxon>
        <taxon>fabids</taxon>
        <taxon>Malpighiales</taxon>
        <taxon>Salicaceae</taxon>
        <taxon>Saliceae</taxon>
        <taxon>Populus</taxon>
    </lineage>
</organism>
<name>A0A2K1R9W4_POPTR</name>
<accession>A0A2K1R9W4</accession>
<protein>
    <submittedName>
        <fullName evidence="2">Uncharacterized protein</fullName>
    </submittedName>
</protein>
<dbReference type="InParanoid" id="A0A2K1R9W4"/>
<reference evidence="2" key="1">
    <citation type="journal article" date="2006" name="Science">
        <title>The genome of black cottonwood, Populus trichocarpa (Torr. &amp; Gray).</title>
        <authorList>
            <person name="Tuskan G.A."/>
            <person name="Difazio S."/>
            <person name="Jansson S."/>
            <person name="Bohlmann J."/>
            <person name="Grigoriev I."/>
            <person name="Hellsten U."/>
            <person name="Putnam N."/>
            <person name="Ralph S."/>
            <person name="Rombauts S."/>
            <person name="Salamov A."/>
            <person name="Schein J."/>
            <person name="Sterck L."/>
            <person name="Aerts A."/>
            <person name="Bhalerao R.R."/>
            <person name="Bhalerao R.P."/>
            <person name="Blaudez D."/>
            <person name="Boerjan W."/>
            <person name="Brun A."/>
            <person name="Brunner A."/>
            <person name="Busov V."/>
            <person name="Campbell M."/>
            <person name="Carlson J."/>
            <person name="Chalot M."/>
            <person name="Chapman J."/>
            <person name="Chen G.L."/>
            <person name="Cooper D."/>
            <person name="Coutinho P.M."/>
            <person name="Couturier J."/>
            <person name="Covert S."/>
            <person name="Cronk Q."/>
            <person name="Cunningham R."/>
            <person name="Davis J."/>
            <person name="Degroeve S."/>
            <person name="Dejardin A."/>
            <person name="Depamphilis C."/>
            <person name="Detter J."/>
            <person name="Dirks B."/>
            <person name="Dubchak I."/>
            <person name="Duplessis S."/>
            <person name="Ehlting J."/>
            <person name="Ellis B."/>
            <person name="Gendler K."/>
            <person name="Goodstein D."/>
            <person name="Gribskov M."/>
            <person name="Grimwood J."/>
            <person name="Groover A."/>
            <person name="Gunter L."/>
            <person name="Hamberger B."/>
            <person name="Heinze B."/>
            <person name="Helariutta Y."/>
            <person name="Henrissat B."/>
            <person name="Holligan D."/>
            <person name="Holt R."/>
            <person name="Huang W."/>
            <person name="Islam-Faridi N."/>
            <person name="Jones S."/>
            <person name="Jones-Rhoades M."/>
            <person name="Jorgensen R."/>
            <person name="Joshi C."/>
            <person name="Kangasjarvi J."/>
            <person name="Karlsson J."/>
            <person name="Kelleher C."/>
            <person name="Kirkpatrick R."/>
            <person name="Kirst M."/>
            <person name="Kohler A."/>
            <person name="Kalluri U."/>
            <person name="Larimer F."/>
            <person name="Leebens-Mack J."/>
            <person name="Leple J.C."/>
            <person name="Locascio P."/>
            <person name="Lou Y."/>
            <person name="Lucas S."/>
            <person name="Martin F."/>
            <person name="Montanini B."/>
            <person name="Napoli C."/>
            <person name="Nelson D.R."/>
            <person name="Nelson C."/>
            <person name="Nieminen K."/>
            <person name="Nilsson O."/>
            <person name="Pereda V."/>
            <person name="Peter G."/>
            <person name="Philippe R."/>
            <person name="Pilate G."/>
            <person name="Poliakov A."/>
            <person name="Razumovskaya J."/>
            <person name="Richardson P."/>
            <person name="Rinaldi C."/>
            <person name="Ritland K."/>
            <person name="Rouze P."/>
            <person name="Ryaboy D."/>
            <person name="Schmutz J."/>
            <person name="Schrader J."/>
            <person name="Segerman B."/>
            <person name="Shin H."/>
            <person name="Siddiqui A."/>
            <person name="Sterky F."/>
            <person name="Terry A."/>
            <person name="Tsai C.J."/>
            <person name="Uberbacher E."/>
            <person name="Unneberg P."/>
            <person name="Vahala J."/>
            <person name="Wall K."/>
            <person name="Wessler S."/>
            <person name="Yang G."/>
            <person name="Yin T."/>
            <person name="Douglas C."/>
            <person name="Marra M."/>
            <person name="Sandberg G."/>
            <person name="Van de Peer Y."/>
            <person name="Rokhsar D."/>
        </authorList>
    </citation>
    <scope>NUCLEOTIDE SEQUENCE [LARGE SCALE GENOMIC DNA]</scope>
    <source>
        <strain evidence="2">Nisqually-1</strain>
    </source>
</reference>
<gene>
    <name evidence="2" type="ORF">POPTR_T013400</name>
</gene>
<sequence length="91" mass="10922">MKELGDLREKNEHQQDEEDEVKILYLDSRCPPRAALLKQYSERKEQKAQAREEYMVLRNNLLGTENGVMRCDVEEIVTVIAQREERFKRRQ</sequence>
<feature type="coiled-coil region" evidence="1">
    <location>
        <begin position="33"/>
        <end position="60"/>
    </location>
</feature>
<dbReference type="AlphaFoldDB" id="A0A2K1R9W4"/>
<evidence type="ECO:0000313" key="2">
    <source>
        <dbReference type="EMBL" id="PNS24082.1"/>
    </source>
</evidence>
<dbReference type="EMBL" id="KZ623343">
    <property type="protein sequence ID" value="PNS24082.1"/>
    <property type="molecule type" value="Genomic_DNA"/>
</dbReference>
<proteinExistence type="predicted"/>
<keyword evidence="1" id="KW-0175">Coiled coil</keyword>
<reference evidence="2" key="2">
    <citation type="submission" date="2017-07" db="EMBL/GenBank/DDBJ databases">
        <title>WGS assembly of Populus trichocarpa.</title>
        <authorList>
            <person name="Tuskan G."/>
            <person name="Difazio S."/>
            <person name="Jansson S."/>
            <person name="Bohlmann J."/>
            <person name="Grigoriev I."/>
            <person name="Hellsten U."/>
            <person name="Putnam N."/>
            <person name="Ralph S."/>
            <person name="Rombauts S."/>
            <person name="Salamov A."/>
            <person name="Schein J."/>
            <person name="Sterck L."/>
            <person name="Aerts A."/>
            <person name="Bhalerao R."/>
            <person name="Bhalerao R."/>
            <person name="Blaudez D."/>
            <person name="Boerjan W."/>
            <person name="Brun A."/>
            <person name="Brunner A."/>
            <person name="Busov V."/>
            <person name="Campbell M."/>
            <person name="Carlson J."/>
            <person name="Chalot M."/>
            <person name="Chapman J."/>
            <person name="Chen G."/>
            <person name="Cooper D."/>
            <person name="Coutinho P."/>
            <person name="Couturier J."/>
            <person name="Covert S."/>
            <person name="Cronk Q."/>
            <person name="Cunningham R."/>
            <person name="Davis J."/>
            <person name="Degroeve S."/>
            <person name="Dejardin A."/>
            <person name="Depamphilis C."/>
            <person name="Detter J."/>
            <person name="Dirks B."/>
            <person name="Dubchak I."/>
            <person name="Duplessis S."/>
            <person name="Ehlting J."/>
            <person name="Ellis B."/>
            <person name="Gendler K."/>
            <person name="Goodstein D."/>
            <person name="Gribskov M."/>
            <person name="Grimwood J."/>
            <person name="Groover A."/>
            <person name="Gunter L."/>
            <person name="Hamberger B."/>
            <person name="Heinze B."/>
            <person name="Helariutta Y."/>
            <person name="Henrissat B."/>
            <person name="Holligan D."/>
            <person name="Holt R."/>
            <person name="Huang W."/>
            <person name="Islam-Faridi N."/>
            <person name="Jones S."/>
            <person name="Jones-Rhoades M."/>
            <person name="Jorgensen R."/>
            <person name="Joshi C."/>
            <person name="Kangasjarvi J."/>
            <person name="Karlsson J."/>
            <person name="Kelleher C."/>
            <person name="Kirkpatrick R."/>
            <person name="Kirst M."/>
            <person name="Kohler A."/>
            <person name="Kalluri U."/>
            <person name="Larimer F."/>
            <person name="Leebens-Mack J."/>
            <person name="Leple J."/>
            <person name="Locascio P."/>
            <person name="Lou Y."/>
            <person name="Lucas S."/>
            <person name="Martin F."/>
            <person name="Montanini B."/>
            <person name="Napoli C."/>
            <person name="Nelson D."/>
            <person name="Nelson C."/>
            <person name="Nieminen K."/>
            <person name="Nilsson O."/>
            <person name="Pereda V."/>
            <person name="Peter G."/>
            <person name="Philippe R."/>
            <person name="Pilate G."/>
            <person name="Poliakov A."/>
            <person name="Razumovskaya J."/>
            <person name="Richardson P."/>
            <person name="Rinaldi C."/>
            <person name="Ritland K."/>
            <person name="Rouze P."/>
            <person name="Ryaboy D."/>
            <person name="Schmutz J."/>
            <person name="Schrader J."/>
            <person name="Segerman B."/>
            <person name="Shin H."/>
            <person name="Siddiqui A."/>
            <person name="Sterky F."/>
            <person name="Terry A."/>
            <person name="Tsai C."/>
            <person name="Uberbacher E."/>
            <person name="Unneberg P."/>
            <person name="Vahala J."/>
            <person name="Wall K."/>
            <person name="Wessler S."/>
            <person name="Yang G."/>
            <person name="Yin T."/>
            <person name="Douglas C."/>
            <person name="Marra M."/>
            <person name="Sandberg G."/>
            <person name="Van De Peer Y."/>
            <person name="Rokhsar D."/>
        </authorList>
    </citation>
    <scope>NUCLEOTIDE SEQUENCE</scope>
    <source>
        <strain evidence="2">Nisqually-1</strain>
    </source>
</reference>
<evidence type="ECO:0000256" key="1">
    <source>
        <dbReference type="SAM" id="Coils"/>
    </source>
</evidence>